<evidence type="ECO:0000256" key="3">
    <source>
        <dbReference type="ARBA" id="ARBA00023012"/>
    </source>
</evidence>
<dbReference type="InterPro" id="IPR029016">
    <property type="entry name" value="GAF-like_dom_sf"/>
</dbReference>
<dbReference type="InterPro" id="IPR036890">
    <property type="entry name" value="HATPase_C_sf"/>
</dbReference>
<dbReference type="Pfam" id="PF13185">
    <property type="entry name" value="GAF_2"/>
    <property type="match status" value="1"/>
</dbReference>
<proteinExistence type="predicted"/>
<dbReference type="GO" id="GO:0016020">
    <property type="term" value="C:membrane"/>
    <property type="evidence" value="ECO:0007669"/>
    <property type="project" value="InterPro"/>
</dbReference>
<keyword evidence="1" id="KW-0808">Transferase</keyword>
<dbReference type="InterPro" id="IPR011712">
    <property type="entry name" value="Sig_transdc_His_kin_sub3_dim/P"/>
</dbReference>
<dbReference type="Gene3D" id="3.30.565.10">
    <property type="entry name" value="Histidine kinase-like ATPase, C-terminal domain"/>
    <property type="match status" value="1"/>
</dbReference>
<dbReference type="Gene3D" id="1.20.5.1930">
    <property type="match status" value="1"/>
</dbReference>
<dbReference type="SMART" id="SM00065">
    <property type="entry name" value="GAF"/>
    <property type="match status" value="2"/>
</dbReference>
<dbReference type="SUPFAM" id="SSF55874">
    <property type="entry name" value="ATPase domain of HSP90 chaperone/DNA topoisomerase II/histidine kinase"/>
    <property type="match status" value="1"/>
</dbReference>
<dbReference type="Pfam" id="PF07730">
    <property type="entry name" value="HisKA_3"/>
    <property type="match status" value="1"/>
</dbReference>
<dbReference type="InterPro" id="IPR003594">
    <property type="entry name" value="HATPase_dom"/>
</dbReference>
<dbReference type="InterPro" id="IPR050482">
    <property type="entry name" value="Sensor_HK_TwoCompSys"/>
</dbReference>
<dbReference type="GO" id="GO:0000155">
    <property type="term" value="F:phosphorelay sensor kinase activity"/>
    <property type="evidence" value="ECO:0007669"/>
    <property type="project" value="InterPro"/>
</dbReference>
<evidence type="ECO:0000313" key="6">
    <source>
        <dbReference type="Proteomes" id="UP000321484"/>
    </source>
</evidence>
<feature type="domain" description="GAF" evidence="4">
    <location>
        <begin position="25"/>
        <end position="169"/>
    </location>
</feature>
<dbReference type="SUPFAM" id="SSF55781">
    <property type="entry name" value="GAF domain-like"/>
    <property type="match status" value="2"/>
</dbReference>
<dbReference type="Gene3D" id="3.30.450.40">
    <property type="match status" value="2"/>
</dbReference>
<dbReference type="EMBL" id="BJYK01000001">
    <property type="protein sequence ID" value="GEN79536.1"/>
    <property type="molecule type" value="Genomic_DNA"/>
</dbReference>
<keyword evidence="2 5" id="KW-0418">Kinase</keyword>
<organism evidence="5 6">
    <name type="scientific">Actinotalea fermentans</name>
    <dbReference type="NCBI Taxonomy" id="43671"/>
    <lineage>
        <taxon>Bacteria</taxon>
        <taxon>Bacillati</taxon>
        <taxon>Actinomycetota</taxon>
        <taxon>Actinomycetes</taxon>
        <taxon>Micrococcales</taxon>
        <taxon>Cellulomonadaceae</taxon>
        <taxon>Actinotalea</taxon>
    </lineage>
</organism>
<dbReference type="Pfam" id="PF01590">
    <property type="entry name" value="GAF"/>
    <property type="match status" value="1"/>
</dbReference>
<dbReference type="PANTHER" id="PTHR24421">
    <property type="entry name" value="NITRATE/NITRITE SENSOR PROTEIN NARX-RELATED"/>
    <property type="match status" value="1"/>
</dbReference>
<keyword evidence="6" id="KW-1185">Reference proteome</keyword>
<accession>A0A511YWN0</accession>
<dbReference type="Pfam" id="PF02518">
    <property type="entry name" value="HATPase_c"/>
    <property type="match status" value="1"/>
</dbReference>
<reference evidence="5 6" key="1">
    <citation type="submission" date="2019-07" db="EMBL/GenBank/DDBJ databases">
        <title>Whole genome shotgun sequence of Actinotalea fermentans NBRC 105374.</title>
        <authorList>
            <person name="Hosoyama A."/>
            <person name="Uohara A."/>
            <person name="Ohji S."/>
            <person name="Ichikawa N."/>
        </authorList>
    </citation>
    <scope>NUCLEOTIDE SEQUENCE [LARGE SCALE GENOMIC DNA]</scope>
    <source>
        <strain evidence="5 6">NBRC 105374</strain>
    </source>
</reference>
<dbReference type="PANTHER" id="PTHR24421:SF56">
    <property type="entry name" value="OXYGEN SENSOR HISTIDINE KINASE RESPONSE REGULATOR DOST"/>
    <property type="match status" value="1"/>
</dbReference>
<feature type="domain" description="GAF" evidence="4">
    <location>
        <begin position="190"/>
        <end position="332"/>
    </location>
</feature>
<evidence type="ECO:0000259" key="4">
    <source>
        <dbReference type="SMART" id="SM00065"/>
    </source>
</evidence>
<sequence length="551" mass="57889">MRDRHGAEATTDLLRAVLALAADLDLPSLLERFVQASTQMTGARYGAINILDERGASRTFVQSGVPDAVVAALAHPPHAIGVLGRIPDEGVLRLADLTQHPAFLGWPAGHPPMGPFLGSAVRVMGETYGYLYLADKDGGFDTDDEAVVTALAAAAAVAIQNAELYAIERRRERWLTAGQQITTLLLEGAEPEDVLAAVAASAREIDGADTAVLVLPGVGGELVMEIVDGHAADELLGLPMPPGARSIEVFASGVGDATPSSVQERHPLAPMRQFGPAMYVPLRSGQESLGVLILLRRKGARPFGPADLALSETFAAQAALAFVLAEARAGHERAGLADERARIARDLHDLAIQQLFGAGLQLEQARQDPGARALAPRVAELLDGAQRGLEASVRQIRATLRALDDVGVPPLVDRLRLEVAAAAPLFPTPPRLVVRLDGHVVDAAQSEQGDVERIDAACAARAEHVLAVAREGIANAARHARAREVVVRLDVTGGRVVVEVEDDGVGLPAVRDRASGTRNLAARADQSDGDFSLGPAPSGRGTLLRWAAPLG</sequence>
<keyword evidence="3" id="KW-0902">Two-component regulatory system</keyword>
<dbReference type="GO" id="GO:0046983">
    <property type="term" value="F:protein dimerization activity"/>
    <property type="evidence" value="ECO:0007669"/>
    <property type="project" value="InterPro"/>
</dbReference>
<dbReference type="AlphaFoldDB" id="A0A511YWN0"/>
<comment type="caution">
    <text evidence="5">The sequence shown here is derived from an EMBL/GenBank/DDBJ whole genome shotgun (WGS) entry which is preliminary data.</text>
</comment>
<gene>
    <name evidence="5" type="ORF">AFE02nite_12700</name>
</gene>
<protein>
    <submittedName>
        <fullName evidence="5">Histidine kinase</fullName>
    </submittedName>
</protein>
<dbReference type="InterPro" id="IPR003018">
    <property type="entry name" value="GAF"/>
</dbReference>
<dbReference type="Proteomes" id="UP000321484">
    <property type="component" value="Unassembled WGS sequence"/>
</dbReference>
<name>A0A511YWN0_9CELL</name>
<evidence type="ECO:0000256" key="1">
    <source>
        <dbReference type="ARBA" id="ARBA00022679"/>
    </source>
</evidence>
<evidence type="ECO:0000256" key="2">
    <source>
        <dbReference type="ARBA" id="ARBA00022777"/>
    </source>
</evidence>
<evidence type="ECO:0000313" key="5">
    <source>
        <dbReference type="EMBL" id="GEN79536.1"/>
    </source>
</evidence>